<name>A0A7C8M4X6_9PLEO</name>
<gene>
    <name evidence="2" type="ORF">BDV95DRAFT_500724</name>
</gene>
<dbReference type="CDD" id="cd04301">
    <property type="entry name" value="NAT_SF"/>
    <property type="match status" value="1"/>
</dbReference>
<reference evidence="2 3" key="1">
    <citation type="submission" date="2020-01" db="EMBL/GenBank/DDBJ databases">
        <authorList>
            <consortium name="DOE Joint Genome Institute"/>
            <person name="Haridas S."/>
            <person name="Albert R."/>
            <person name="Binder M."/>
            <person name="Bloem J."/>
            <person name="Labutti K."/>
            <person name="Salamov A."/>
            <person name="Andreopoulos B."/>
            <person name="Baker S.E."/>
            <person name="Barry K."/>
            <person name="Bills G."/>
            <person name="Bluhm B.H."/>
            <person name="Cannon C."/>
            <person name="Castanera R."/>
            <person name="Culley D.E."/>
            <person name="Daum C."/>
            <person name="Ezra D."/>
            <person name="Gonzalez J.B."/>
            <person name="Henrissat B."/>
            <person name="Kuo A."/>
            <person name="Liang C."/>
            <person name="Lipzen A."/>
            <person name="Lutzoni F."/>
            <person name="Magnuson J."/>
            <person name="Mondo S."/>
            <person name="Nolan M."/>
            <person name="Ohm R."/>
            <person name="Pangilinan J."/>
            <person name="Park H.-J.H."/>
            <person name="Ramirez L."/>
            <person name="Alfaro M."/>
            <person name="Sun H."/>
            <person name="Tritt A."/>
            <person name="Yoshinaga Y."/>
            <person name="Zwiers L.-H.L."/>
            <person name="Turgeon B.G."/>
            <person name="Goodwin S.B."/>
            <person name="Spatafora J.W."/>
            <person name="Crous P.W."/>
            <person name="Grigoriev I.V."/>
        </authorList>
    </citation>
    <scope>NUCLEOTIDE SEQUENCE [LARGE SCALE GENOMIC DNA]</scope>
    <source>
        <strain evidence="2 3">CBS 611.86</strain>
    </source>
</reference>
<evidence type="ECO:0000313" key="2">
    <source>
        <dbReference type="EMBL" id="KAF2868459.1"/>
    </source>
</evidence>
<keyword evidence="3" id="KW-1185">Reference proteome</keyword>
<dbReference type="AlphaFoldDB" id="A0A7C8M4X6"/>
<keyword evidence="2" id="KW-0012">Acyltransferase</keyword>
<dbReference type="InterPro" id="IPR016181">
    <property type="entry name" value="Acyl_CoA_acyltransferase"/>
</dbReference>
<dbReference type="Pfam" id="PF00583">
    <property type="entry name" value="Acetyltransf_1"/>
    <property type="match status" value="1"/>
</dbReference>
<proteinExistence type="predicted"/>
<dbReference type="EMBL" id="JAADJZ010000019">
    <property type="protein sequence ID" value="KAF2868459.1"/>
    <property type="molecule type" value="Genomic_DNA"/>
</dbReference>
<dbReference type="InterPro" id="IPR000182">
    <property type="entry name" value="GNAT_dom"/>
</dbReference>
<comment type="caution">
    <text evidence="2">The sequence shown here is derived from an EMBL/GenBank/DDBJ whole genome shotgun (WGS) entry which is preliminary data.</text>
</comment>
<feature type="domain" description="N-acetyltransferase" evidence="1">
    <location>
        <begin position="58"/>
        <end position="209"/>
    </location>
</feature>
<evidence type="ECO:0000259" key="1">
    <source>
        <dbReference type="PROSITE" id="PS51186"/>
    </source>
</evidence>
<keyword evidence="2" id="KW-0808">Transferase</keyword>
<dbReference type="Proteomes" id="UP000481861">
    <property type="component" value="Unassembled WGS sequence"/>
</dbReference>
<dbReference type="Gene3D" id="3.40.630.30">
    <property type="match status" value="1"/>
</dbReference>
<dbReference type="PANTHER" id="PTHR42791:SF14">
    <property type="entry name" value="N-ACETYLTRANSFERASE DOMAIN-CONTAINING PROTEIN"/>
    <property type="match status" value="1"/>
</dbReference>
<accession>A0A7C8M4X6</accession>
<dbReference type="PROSITE" id="PS51186">
    <property type="entry name" value="GNAT"/>
    <property type="match status" value="1"/>
</dbReference>
<organism evidence="2 3">
    <name type="scientific">Massariosphaeria phaeospora</name>
    <dbReference type="NCBI Taxonomy" id="100035"/>
    <lineage>
        <taxon>Eukaryota</taxon>
        <taxon>Fungi</taxon>
        <taxon>Dikarya</taxon>
        <taxon>Ascomycota</taxon>
        <taxon>Pezizomycotina</taxon>
        <taxon>Dothideomycetes</taxon>
        <taxon>Pleosporomycetidae</taxon>
        <taxon>Pleosporales</taxon>
        <taxon>Pleosporales incertae sedis</taxon>
        <taxon>Massariosphaeria</taxon>
    </lineage>
</organism>
<dbReference type="InterPro" id="IPR052523">
    <property type="entry name" value="Trichothecene_AcTrans"/>
</dbReference>
<dbReference type="GO" id="GO:0016747">
    <property type="term" value="F:acyltransferase activity, transferring groups other than amino-acyl groups"/>
    <property type="evidence" value="ECO:0007669"/>
    <property type="project" value="InterPro"/>
</dbReference>
<protein>
    <submittedName>
        <fullName evidence="2">Acyl-CoA N-acyltransferase</fullName>
    </submittedName>
</protein>
<dbReference type="SUPFAM" id="SSF55729">
    <property type="entry name" value="Acyl-CoA N-acyltransferases (Nat)"/>
    <property type="match status" value="1"/>
</dbReference>
<dbReference type="OrthoDB" id="410198at2759"/>
<dbReference type="PANTHER" id="PTHR42791">
    <property type="entry name" value="GNAT FAMILY ACETYLTRANSFERASE"/>
    <property type="match status" value="1"/>
</dbReference>
<evidence type="ECO:0000313" key="3">
    <source>
        <dbReference type="Proteomes" id="UP000481861"/>
    </source>
</evidence>
<sequence length="211" mass="23573">MGIVAQEVLDTDIPRACEMEVAAYANNPASPVLFPGPFPPDSGEKRVNGLIEIRQNDPTVRYMQAVDKQSADILAFSKWHFYETPEAAAAAERPVNVGAGTNKAACEAFFDGMAKRKKEIMGDRPHIYLHMLHTDPKFQGRGAGGILLNWGTQEADKIGLPIYLESSPEAHRFYQKHGFEDIEEFRVDFSQFSKEGKWHIAPLMIRKPGNV</sequence>